<proteinExistence type="inferred from homology"/>
<dbReference type="Gene3D" id="1.10.600.10">
    <property type="entry name" value="Farnesyl Diphosphate Synthase"/>
    <property type="match status" value="1"/>
</dbReference>
<keyword evidence="8" id="KW-1185">Reference proteome</keyword>
<name>A0AA39QB78_9AGAR</name>
<comment type="similarity">
    <text evidence="2 6">Belongs to the terpene synthase family.</text>
</comment>
<dbReference type="PANTHER" id="PTHR35201:SF4">
    <property type="entry name" value="BETA-PINACENE SYNTHASE-RELATED"/>
    <property type="match status" value="1"/>
</dbReference>
<dbReference type="SUPFAM" id="SSF48576">
    <property type="entry name" value="Terpenoid synthases"/>
    <property type="match status" value="1"/>
</dbReference>
<organism evidence="7 8">
    <name type="scientific">Armillaria luteobubalina</name>
    <dbReference type="NCBI Taxonomy" id="153913"/>
    <lineage>
        <taxon>Eukaryota</taxon>
        <taxon>Fungi</taxon>
        <taxon>Dikarya</taxon>
        <taxon>Basidiomycota</taxon>
        <taxon>Agaricomycotina</taxon>
        <taxon>Agaricomycetes</taxon>
        <taxon>Agaricomycetidae</taxon>
        <taxon>Agaricales</taxon>
        <taxon>Marasmiineae</taxon>
        <taxon>Physalacriaceae</taxon>
        <taxon>Armillaria</taxon>
    </lineage>
</organism>
<evidence type="ECO:0000256" key="6">
    <source>
        <dbReference type="RuleBase" id="RU366034"/>
    </source>
</evidence>
<dbReference type="Pfam" id="PF19086">
    <property type="entry name" value="Terpene_syn_C_2"/>
    <property type="match status" value="1"/>
</dbReference>
<dbReference type="PANTHER" id="PTHR35201">
    <property type="entry name" value="TERPENE SYNTHASE"/>
    <property type="match status" value="1"/>
</dbReference>
<dbReference type="EMBL" id="JAUEPU010000010">
    <property type="protein sequence ID" value="KAK0498920.1"/>
    <property type="molecule type" value="Genomic_DNA"/>
</dbReference>
<reference evidence="7" key="1">
    <citation type="submission" date="2023-06" db="EMBL/GenBank/DDBJ databases">
        <authorList>
            <consortium name="Lawrence Berkeley National Laboratory"/>
            <person name="Ahrendt S."/>
            <person name="Sahu N."/>
            <person name="Indic B."/>
            <person name="Wong-Bajracharya J."/>
            <person name="Merenyi Z."/>
            <person name="Ke H.-M."/>
            <person name="Monk M."/>
            <person name="Kocsube S."/>
            <person name="Drula E."/>
            <person name="Lipzen A."/>
            <person name="Balint B."/>
            <person name="Henrissat B."/>
            <person name="Andreopoulos B."/>
            <person name="Martin F.M."/>
            <person name="Harder C.B."/>
            <person name="Rigling D."/>
            <person name="Ford K.L."/>
            <person name="Foster G.D."/>
            <person name="Pangilinan J."/>
            <person name="Papanicolaou A."/>
            <person name="Barry K."/>
            <person name="LaButti K."/>
            <person name="Viragh M."/>
            <person name="Koriabine M."/>
            <person name="Yan M."/>
            <person name="Riley R."/>
            <person name="Champramary S."/>
            <person name="Plett K.L."/>
            <person name="Tsai I.J."/>
            <person name="Slot J."/>
            <person name="Sipos G."/>
            <person name="Plett J."/>
            <person name="Nagy L.G."/>
            <person name="Grigoriev I.V."/>
        </authorList>
    </citation>
    <scope>NUCLEOTIDE SEQUENCE</scope>
    <source>
        <strain evidence="7">HWK02</strain>
    </source>
</reference>
<dbReference type="InterPro" id="IPR034686">
    <property type="entry name" value="Terpene_cyclase-like_2"/>
</dbReference>
<dbReference type="GO" id="GO:0010333">
    <property type="term" value="F:terpene synthase activity"/>
    <property type="evidence" value="ECO:0007669"/>
    <property type="project" value="InterPro"/>
</dbReference>
<dbReference type="Proteomes" id="UP001175228">
    <property type="component" value="Unassembled WGS sequence"/>
</dbReference>
<comment type="cofactor">
    <cofactor evidence="1 6">
        <name>Mg(2+)</name>
        <dbReference type="ChEBI" id="CHEBI:18420"/>
    </cofactor>
</comment>
<sequence>MLVTLPHLLKDWPVEGALCSHYKAVAEAHNAWVKDSGFFSQKQTYALLKLDATLLCSMLYPDCDEVMLRLLSDLFAVSFLFDDHFERSKAEDVLEQTKAFGRAYSDPDSSLLDPANPLLKVTQDLAIAMRKEAPEAFPMLAVTWETWMQGICEEALFHAAKKQFDVNFDEFIEHRLRTAAGEWAIGAVLLQCKFPANLLDHPVIAKMRYEAALLAAIANDVYSFNIEQSRGHGGNTVIISMKQYSFDAQEALDHIGVYSRQHEESFMELMNQAPSTDDPYVNSQIKAYISSLAKFVIGTNNWHVESSRYRGNVSLESFRKDRQVTLLPKTMTEKHNGAEIEVVTHPSNLNQTENLVAVA</sequence>
<evidence type="ECO:0000313" key="8">
    <source>
        <dbReference type="Proteomes" id="UP001175228"/>
    </source>
</evidence>
<protein>
    <recommendedName>
        <fullName evidence="6">Terpene synthase</fullName>
        <ecNumber evidence="6">4.2.3.-</ecNumber>
    </recommendedName>
</protein>
<dbReference type="SFLD" id="SFLDS00005">
    <property type="entry name" value="Isoprenoid_Synthase_Type_I"/>
    <property type="match status" value="1"/>
</dbReference>
<dbReference type="AlphaFoldDB" id="A0AA39QB78"/>
<dbReference type="InterPro" id="IPR008949">
    <property type="entry name" value="Isoprenoid_synthase_dom_sf"/>
</dbReference>
<evidence type="ECO:0000256" key="3">
    <source>
        <dbReference type="ARBA" id="ARBA00022723"/>
    </source>
</evidence>
<dbReference type="SFLD" id="SFLDG01020">
    <property type="entry name" value="Terpene_Cyclase_Like_2"/>
    <property type="match status" value="1"/>
</dbReference>
<comment type="caution">
    <text evidence="7">The sequence shown here is derived from an EMBL/GenBank/DDBJ whole genome shotgun (WGS) entry which is preliminary data.</text>
</comment>
<keyword evidence="3 6" id="KW-0479">Metal-binding</keyword>
<evidence type="ECO:0000256" key="5">
    <source>
        <dbReference type="ARBA" id="ARBA00023239"/>
    </source>
</evidence>
<keyword evidence="5 6" id="KW-0456">Lyase</keyword>
<evidence type="ECO:0000313" key="7">
    <source>
        <dbReference type="EMBL" id="KAK0498920.1"/>
    </source>
</evidence>
<dbReference type="EC" id="4.2.3.-" evidence="6"/>
<keyword evidence="4 6" id="KW-0460">Magnesium</keyword>
<dbReference type="GO" id="GO:0008299">
    <property type="term" value="P:isoprenoid biosynthetic process"/>
    <property type="evidence" value="ECO:0007669"/>
    <property type="project" value="UniProtKB-ARBA"/>
</dbReference>
<evidence type="ECO:0000256" key="2">
    <source>
        <dbReference type="ARBA" id="ARBA00006333"/>
    </source>
</evidence>
<evidence type="ECO:0000256" key="4">
    <source>
        <dbReference type="ARBA" id="ARBA00022842"/>
    </source>
</evidence>
<accession>A0AA39QB78</accession>
<gene>
    <name evidence="7" type="ORF">EDD18DRAFT_1330163</name>
</gene>
<dbReference type="GO" id="GO:0046872">
    <property type="term" value="F:metal ion binding"/>
    <property type="evidence" value="ECO:0007669"/>
    <property type="project" value="UniProtKB-KW"/>
</dbReference>
<evidence type="ECO:0000256" key="1">
    <source>
        <dbReference type="ARBA" id="ARBA00001946"/>
    </source>
</evidence>